<dbReference type="GO" id="GO:0046872">
    <property type="term" value="F:metal ion binding"/>
    <property type="evidence" value="ECO:0007669"/>
    <property type="project" value="UniProtKB-KW"/>
</dbReference>
<keyword evidence="3" id="KW-0479">Metal-binding</keyword>
<evidence type="ECO:0000256" key="4">
    <source>
        <dbReference type="ARBA" id="ARBA00022801"/>
    </source>
</evidence>
<evidence type="ECO:0000259" key="6">
    <source>
        <dbReference type="SMART" id="SM00849"/>
    </source>
</evidence>
<dbReference type="GO" id="GO:0016787">
    <property type="term" value="F:hydrolase activity"/>
    <property type="evidence" value="ECO:0007669"/>
    <property type="project" value="UniProtKB-KW"/>
</dbReference>
<keyword evidence="4" id="KW-0378">Hydrolase</keyword>
<evidence type="ECO:0000256" key="5">
    <source>
        <dbReference type="ARBA" id="ARBA00022833"/>
    </source>
</evidence>
<dbReference type="EMBL" id="JZEE01000540">
    <property type="protein sequence ID" value="KJK63849.1"/>
    <property type="molecule type" value="Genomic_DNA"/>
</dbReference>
<dbReference type="CDD" id="cd07729">
    <property type="entry name" value="AHL_lactonase_MBL-fold"/>
    <property type="match status" value="1"/>
</dbReference>
<comment type="similarity">
    <text evidence="2">Belongs to the metallo-beta-lactamase superfamily.</text>
</comment>
<proteinExistence type="inferred from homology"/>
<gene>
    <name evidence="7" type="ORF">P875_00064648</name>
</gene>
<dbReference type="STRING" id="1403190.A0A0F0I7X1"/>
<organism evidence="7 8">
    <name type="scientific">Aspergillus parasiticus (strain ATCC 56775 / NRRL 5862 / SRRC 143 / SU-1)</name>
    <dbReference type="NCBI Taxonomy" id="1403190"/>
    <lineage>
        <taxon>Eukaryota</taxon>
        <taxon>Fungi</taxon>
        <taxon>Dikarya</taxon>
        <taxon>Ascomycota</taxon>
        <taxon>Pezizomycotina</taxon>
        <taxon>Eurotiomycetes</taxon>
        <taxon>Eurotiomycetidae</taxon>
        <taxon>Eurotiales</taxon>
        <taxon>Aspergillaceae</taxon>
        <taxon>Aspergillus</taxon>
        <taxon>Aspergillus subgen. Circumdati</taxon>
    </lineage>
</organism>
<evidence type="ECO:0000313" key="7">
    <source>
        <dbReference type="EMBL" id="KJK63849.1"/>
    </source>
</evidence>
<sequence>MAQPSALPAGSKLWLLDLGNLDIDASYVLSGANVLLHGAEPQTHETRPCLMIAGLLYHPDVGLILFDTGSREDVIKSWDKEFLECAPRTWDKDIHSLPAAIKATGAGEISDVKAVILSHLHLDHAGGLEHFFGTNVEIWCHEAELKNAFWSAATGIDSGLFLPDYLRADLLKWKTFSEQNVTLWRGVTLHRCPGHTEGSLVLELTFQSSGTVILTGDLFHVKENYEEGRPTGFLMRDYCEWFRSRDYVRRLVQRTNARVCLGHEKSYFDMFEKSPRYLE</sequence>
<dbReference type="InterPro" id="IPR001279">
    <property type="entry name" value="Metallo-B-lactamas"/>
</dbReference>
<comment type="caution">
    <text evidence="7">The sequence shown here is derived from an EMBL/GenBank/DDBJ whole genome shotgun (WGS) entry which is preliminary data.</text>
</comment>
<comment type="cofactor">
    <cofactor evidence="1">
        <name>Zn(2+)</name>
        <dbReference type="ChEBI" id="CHEBI:29105"/>
    </cofactor>
</comment>
<dbReference type="SUPFAM" id="SSF56281">
    <property type="entry name" value="Metallo-hydrolase/oxidoreductase"/>
    <property type="match status" value="1"/>
</dbReference>
<evidence type="ECO:0000256" key="1">
    <source>
        <dbReference type="ARBA" id="ARBA00001947"/>
    </source>
</evidence>
<evidence type="ECO:0000256" key="3">
    <source>
        <dbReference type="ARBA" id="ARBA00022723"/>
    </source>
</evidence>
<dbReference type="OrthoDB" id="10250730at2759"/>
<name>A0A0F0I7X1_ASPPU</name>
<dbReference type="InterPro" id="IPR036866">
    <property type="entry name" value="RibonucZ/Hydroxyglut_hydro"/>
</dbReference>
<dbReference type="PANTHER" id="PTHR42978:SF2">
    <property type="entry name" value="102 KBASES UNSTABLE REGION: FROM 1 TO 119443"/>
    <property type="match status" value="1"/>
</dbReference>
<dbReference type="InterPro" id="IPR051013">
    <property type="entry name" value="MBL_superfamily_lactonases"/>
</dbReference>
<keyword evidence="5" id="KW-0862">Zinc</keyword>
<dbReference type="Pfam" id="PF00753">
    <property type="entry name" value="Lactamase_B"/>
    <property type="match status" value="1"/>
</dbReference>
<reference evidence="7 8" key="1">
    <citation type="submission" date="2015-02" db="EMBL/GenBank/DDBJ databases">
        <title>Draft genome sequence of Aspergillus parasiticus SU-1.</title>
        <authorList>
            <person name="Yu J."/>
            <person name="Fedorova N."/>
            <person name="Yin Y."/>
            <person name="Losada L."/>
            <person name="Zafar N."/>
            <person name="Taujale R."/>
            <person name="Ehrlich K.C."/>
            <person name="Bhatnagar D."/>
            <person name="Cleveland T.E."/>
            <person name="Bennett J.W."/>
            <person name="Nierman W.C."/>
        </authorList>
    </citation>
    <scope>NUCLEOTIDE SEQUENCE [LARGE SCALE GENOMIC DNA]</scope>
    <source>
        <strain evidence="8">ATCC 56775 / NRRL 5862 / SRRC 143 / SU-1</strain>
    </source>
</reference>
<protein>
    <submittedName>
        <fullName evidence="7">Metallo-beta-lactamase superfamily protein</fullName>
    </submittedName>
</protein>
<dbReference type="AlphaFoldDB" id="A0A0F0I7X1"/>
<dbReference type="PANTHER" id="PTHR42978">
    <property type="entry name" value="QUORUM-QUENCHING LACTONASE YTNP-RELATED-RELATED"/>
    <property type="match status" value="1"/>
</dbReference>
<evidence type="ECO:0000256" key="2">
    <source>
        <dbReference type="ARBA" id="ARBA00007749"/>
    </source>
</evidence>
<evidence type="ECO:0000313" key="8">
    <source>
        <dbReference type="Proteomes" id="UP000033540"/>
    </source>
</evidence>
<dbReference type="Gene3D" id="3.60.15.10">
    <property type="entry name" value="Ribonuclease Z/Hydroxyacylglutathione hydrolase-like"/>
    <property type="match status" value="1"/>
</dbReference>
<accession>A0A0F0I7X1</accession>
<dbReference type="SMART" id="SM00849">
    <property type="entry name" value="Lactamase_B"/>
    <property type="match status" value="1"/>
</dbReference>
<dbReference type="Proteomes" id="UP000033540">
    <property type="component" value="Unassembled WGS sequence"/>
</dbReference>
<feature type="domain" description="Metallo-beta-lactamase" evidence="6">
    <location>
        <begin position="50"/>
        <end position="263"/>
    </location>
</feature>